<protein>
    <submittedName>
        <fullName evidence="2">Uncharacterized protein</fullName>
    </submittedName>
</protein>
<feature type="transmembrane region" description="Helical" evidence="1">
    <location>
        <begin position="120"/>
        <end position="138"/>
    </location>
</feature>
<evidence type="ECO:0000313" key="2">
    <source>
        <dbReference type="EMBL" id="AKG92295.1"/>
    </source>
</evidence>
<dbReference type="EMBL" id="CP011267">
    <property type="protein sequence ID" value="AKG92295.1"/>
    <property type="molecule type" value="Genomic_DNA"/>
</dbReference>
<feature type="transmembrane region" description="Helical" evidence="1">
    <location>
        <begin position="47"/>
        <end position="68"/>
    </location>
</feature>
<keyword evidence="3" id="KW-1185">Reference proteome</keyword>
<keyword evidence="1" id="KW-0812">Transmembrane</keyword>
<feature type="transmembrane region" description="Helical" evidence="1">
    <location>
        <begin position="217"/>
        <end position="238"/>
    </location>
</feature>
<accession>A0A0F7IF79</accession>
<name>A0A0F7IF79_9EURY</name>
<keyword evidence="1" id="KW-1133">Transmembrane helix</keyword>
<dbReference type="Proteomes" id="UP000034723">
    <property type="component" value="Chromosome"/>
</dbReference>
<evidence type="ECO:0000256" key="1">
    <source>
        <dbReference type="SAM" id="Phobius"/>
    </source>
</evidence>
<dbReference type="STRING" id="113653.GAH_00352"/>
<feature type="transmembrane region" description="Helical" evidence="1">
    <location>
        <begin position="88"/>
        <end position="108"/>
    </location>
</feature>
<feature type="transmembrane region" description="Helical" evidence="1">
    <location>
        <begin position="192"/>
        <end position="211"/>
    </location>
</feature>
<keyword evidence="1" id="KW-0472">Membrane</keyword>
<sequence>MLGLINAGTMLELYLAMLLAFLTLYNTTMLNSAGNRKKVVEHELNRYAMRILISFIVITVIYLILSVFETINLALYLSGGGMITMKAFEVINILYLFPALLSTYILFASHKHFKMLVPQINLPNLLLVQGLAVFWMYLNVLRSEFTVLATHISIALSGVFVVSIFLALYLLYLQLNYLGLLKRGHLLENIDFYPFIFKLNLALTLFGFAMLSKVTQGCIIVICNIMLAGHAILMNHTLSELGRAIKRNIGMK</sequence>
<dbReference type="InParanoid" id="A0A0F7IF79"/>
<evidence type="ECO:0000313" key="3">
    <source>
        <dbReference type="Proteomes" id="UP000034723"/>
    </source>
</evidence>
<reference evidence="2 3" key="1">
    <citation type="submission" date="2015-04" db="EMBL/GenBank/DDBJ databases">
        <title>The complete genome sequence of the hyperthermophilic, obligate iron-reducing archaeon Geoglobus ahangari strain 234T.</title>
        <authorList>
            <person name="Manzella M.P."/>
            <person name="Holmes D.E."/>
            <person name="Rocheleau J.M."/>
            <person name="Chung A."/>
            <person name="Reguera G."/>
            <person name="Kashefi K."/>
        </authorList>
    </citation>
    <scope>NUCLEOTIDE SEQUENCE [LARGE SCALE GENOMIC DNA]</scope>
    <source>
        <strain evidence="2 3">234</strain>
    </source>
</reference>
<dbReference type="HOGENOM" id="CLU_1100924_0_0_2"/>
<dbReference type="AlphaFoldDB" id="A0A0F7IF79"/>
<dbReference type="KEGG" id="gah:GAH_00352"/>
<feature type="transmembrane region" description="Helical" evidence="1">
    <location>
        <begin position="150"/>
        <end position="172"/>
    </location>
</feature>
<proteinExistence type="predicted"/>
<feature type="transmembrane region" description="Helical" evidence="1">
    <location>
        <begin position="6"/>
        <end position="26"/>
    </location>
</feature>
<gene>
    <name evidence="2" type="ORF">GAH_00352</name>
</gene>
<organism evidence="2 3">
    <name type="scientific">Geoglobus ahangari</name>
    <dbReference type="NCBI Taxonomy" id="113653"/>
    <lineage>
        <taxon>Archaea</taxon>
        <taxon>Methanobacteriati</taxon>
        <taxon>Methanobacteriota</taxon>
        <taxon>Archaeoglobi</taxon>
        <taxon>Archaeoglobales</taxon>
        <taxon>Archaeoglobaceae</taxon>
        <taxon>Geoglobus</taxon>
    </lineage>
</organism>